<dbReference type="FunFam" id="1.10.30.10:FF:000003">
    <property type="entry name" value="Putative transcription factor SOX-6"/>
    <property type="match status" value="1"/>
</dbReference>
<feature type="domain" description="HMG box" evidence="7">
    <location>
        <begin position="590"/>
        <end position="658"/>
    </location>
</feature>
<organism evidence="8">
    <name type="scientific">Daphnia magna</name>
    <dbReference type="NCBI Taxonomy" id="35525"/>
    <lineage>
        <taxon>Eukaryota</taxon>
        <taxon>Metazoa</taxon>
        <taxon>Ecdysozoa</taxon>
        <taxon>Arthropoda</taxon>
        <taxon>Crustacea</taxon>
        <taxon>Branchiopoda</taxon>
        <taxon>Diplostraca</taxon>
        <taxon>Cladocera</taxon>
        <taxon>Anomopoda</taxon>
        <taxon>Daphniidae</taxon>
        <taxon>Daphnia</taxon>
    </lineage>
</organism>
<sequence>MNDNLHHSQLSDTSSHNGSSYDSLELEKMNPLGELNFFFGERSSGNGQQQRSQQNHQQQPGKRSMDDVLKKLSSKMHISHSPVDEMDPFNKDRSGHSNQSGSGGMNRSSTESGSSSGAGSHAQDSGSLLDALAGESLTEKERRLSETIAELQKLREQMIAQRSGSSSSDYTDKAGHNNQQQQQQQSSHHNNGPTAIEIAEAAASKNNAEMQQFQELQQHIELQRLQQSQQMFLQQQRLQEIQAQVLSQYGNKALSLAAAGVPPLMLLPYLESLRSLQGHHAGMQGFQSNSMGNSQSGSGHSFTGMHSAMSPLTQNFLGSPSGLPCSSTVTSKGSPSAPVTSMASSWGLSPMAQKFLPSPVRRSATPEQPINKTGTGHHEGPALSSSNIPSATKKQRANREGDGPLNLSKTKGQGGSPTPPSTPSSTPTPLTSTVSLTSSRPFPGQNHMMHGSGLLFPSHFLPYPSMPPHLSAMNFTGSKMGFNAPTVGGMGTNDRILGSDKHPGAMNCSNGAELNGPFPTMPFFLPTLNGAALPNMANAGAMASSGEGSQSSETTGKQQRDGSSSNRNTKMYGAKIIRQSRRDPEGKPHIKRPMNAFMVWAKDERRKILKACPDMHNSNISKILGARWKAMTNADKQPFYEEQSRLSKVHMEKHPDYRYRPRPKRTCIVDGKKLRISEYKTLMKQRRQDMRQMWCRDGVNPSAMGLGNGAGPSSKDRSSKNGEDDDKNTTNSSISDSDDELDAADDSLDMNFSGGEHDETGHHGDYISYHAASLFNPTGSSALGSERISFNS</sequence>
<dbReference type="GO" id="GO:0000978">
    <property type="term" value="F:RNA polymerase II cis-regulatory region sequence-specific DNA binding"/>
    <property type="evidence" value="ECO:0007669"/>
    <property type="project" value="TreeGrafter"/>
</dbReference>
<reference evidence="8" key="1">
    <citation type="submission" date="2015-10" db="EMBL/GenBank/DDBJ databases">
        <title>EvidentialGene: Evidence-directed Construction of Complete mRNA Transcriptomes without Genomes.</title>
        <authorList>
            <person name="Gilbert D.G."/>
        </authorList>
    </citation>
    <scope>NUCLEOTIDE SEQUENCE</scope>
</reference>
<feature type="compositionally biased region" description="Low complexity" evidence="6">
    <location>
        <begin position="108"/>
        <end position="125"/>
    </location>
</feature>
<keyword evidence="3" id="KW-0804">Transcription</keyword>
<feature type="compositionally biased region" description="Polar residues" evidence="6">
    <location>
        <begin position="160"/>
        <end position="169"/>
    </location>
</feature>
<dbReference type="EMBL" id="GDIQ01098542">
    <property type="protein sequence ID" value="JAL53184.1"/>
    <property type="molecule type" value="Transcribed_RNA"/>
</dbReference>
<feature type="compositionally biased region" description="Polar residues" evidence="6">
    <location>
        <begin position="7"/>
        <end position="22"/>
    </location>
</feature>
<protein>
    <submittedName>
        <fullName evidence="8">Transcription factor SOX-6</fullName>
    </submittedName>
</protein>
<evidence type="ECO:0000313" key="8">
    <source>
        <dbReference type="EMBL" id="JAL53184.1"/>
    </source>
</evidence>
<dbReference type="GO" id="GO:0005634">
    <property type="term" value="C:nucleus"/>
    <property type="evidence" value="ECO:0007669"/>
    <property type="project" value="UniProtKB-UniRule"/>
</dbReference>
<accession>A0A0P5RQ32</accession>
<dbReference type="InterPro" id="IPR051356">
    <property type="entry name" value="SOX/SOX-like_TF"/>
</dbReference>
<feature type="compositionally biased region" description="Low complexity" evidence="6">
    <location>
        <begin position="423"/>
        <end position="441"/>
    </location>
</feature>
<feature type="compositionally biased region" description="Acidic residues" evidence="6">
    <location>
        <begin position="736"/>
        <end position="748"/>
    </location>
</feature>
<dbReference type="AlphaFoldDB" id="A0A0P5RQ32"/>
<name>A0A0P5RQ32_9CRUS</name>
<evidence type="ECO:0000256" key="1">
    <source>
        <dbReference type="ARBA" id="ARBA00023015"/>
    </source>
</evidence>
<evidence type="ECO:0000259" key="7">
    <source>
        <dbReference type="PROSITE" id="PS50118"/>
    </source>
</evidence>
<dbReference type="GO" id="GO:0045165">
    <property type="term" value="P:cell fate commitment"/>
    <property type="evidence" value="ECO:0007669"/>
    <property type="project" value="TreeGrafter"/>
</dbReference>
<feature type="region of interest" description="Disordered" evidence="6">
    <location>
        <begin position="158"/>
        <end position="191"/>
    </location>
</feature>
<feature type="compositionally biased region" description="Low complexity" evidence="6">
    <location>
        <begin position="539"/>
        <end position="556"/>
    </location>
</feature>
<evidence type="ECO:0000256" key="6">
    <source>
        <dbReference type="SAM" id="MobiDB-lite"/>
    </source>
</evidence>
<feature type="region of interest" description="Disordered" evidence="6">
    <location>
        <begin position="288"/>
        <end position="345"/>
    </location>
</feature>
<dbReference type="PANTHER" id="PTHR45789">
    <property type="entry name" value="FI18025P1"/>
    <property type="match status" value="1"/>
</dbReference>
<feature type="region of interest" description="Disordered" evidence="6">
    <location>
        <begin position="359"/>
        <end position="446"/>
    </location>
</feature>
<feature type="region of interest" description="Disordered" evidence="6">
    <location>
        <begin position="539"/>
        <end position="590"/>
    </location>
</feature>
<evidence type="ECO:0000256" key="2">
    <source>
        <dbReference type="ARBA" id="ARBA00023125"/>
    </source>
</evidence>
<dbReference type="CDD" id="cd22042">
    <property type="entry name" value="HMG-box_EGL13-like"/>
    <property type="match status" value="1"/>
</dbReference>
<dbReference type="EMBL" id="GDIQ01045958">
    <property type="protein sequence ID" value="JAN48779.1"/>
    <property type="molecule type" value="Transcribed_RNA"/>
</dbReference>
<keyword evidence="2 5" id="KW-0238">DNA-binding</keyword>
<evidence type="ECO:0000256" key="4">
    <source>
        <dbReference type="ARBA" id="ARBA00023242"/>
    </source>
</evidence>
<proteinExistence type="predicted"/>
<feature type="compositionally biased region" description="Polar residues" evidence="6">
    <location>
        <begin position="310"/>
        <end position="345"/>
    </location>
</feature>
<evidence type="ECO:0000256" key="3">
    <source>
        <dbReference type="ARBA" id="ARBA00023163"/>
    </source>
</evidence>
<feature type="region of interest" description="Disordered" evidence="6">
    <location>
        <begin position="697"/>
        <end position="764"/>
    </location>
</feature>
<evidence type="ECO:0000256" key="5">
    <source>
        <dbReference type="PROSITE-ProRule" id="PRU00267"/>
    </source>
</evidence>
<keyword evidence="1" id="KW-0805">Transcription regulation</keyword>
<feature type="region of interest" description="Disordered" evidence="6">
    <location>
        <begin position="1"/>
        <end position="125"/>
    </location>
</feature>
<dbReference type="SUPFAM" id="SSF47095">
    <property type="entry name" value="HMG-box"/>
    <property type="match status" value="1"/>
</dbReference>
<feature type="compositionally biased region" description="Polar residues" evidence="6">
    <location>
        <begin position="365"/>
        <end position="374"/>
    </location>
</feature>
<dbReference type="SMART" id="SM00398">
    <property type="entry name" value="HMG"/>
    <property type="match status" value="1"/>
</dbReference>
<dbReference type="InterPro" id="IPR036910">
    <property type="entry name" value="HMG_box_dom_sf"/>
</dbReference>
<dbReference type="InterPro" id="IPR009071">
    <property type="entry name" value="HMG_box_dom"/>
</dbReference>
<keyword evidence="4 5" id="KW-0539">Nucleus</keyword>
<feature type="compositionally biased region" description="Low complexity" evidence="6">
    <location>
        <begin position="42"/>
        <end position="59"/>
    </location>
</feature>
<dbReference type="GO" id="GO:0000981">
    <property type="term" value="F:DNA-binding transcription factor activity, RNA polymerase II-specific"/>
    <property type="evidence" value="ECO:0007669"/>
    <property type="project" value="TreeGrafter"/>
</dbReference>
<dbReference type="OrthoDB" id="6247875at2759"/>
<feature type="compositionally biased region" description="Basic and acidic residues" evidence="6">
    <location>
        <begin position="755"/>
        <end position="764"/>
    </location>
</feature>
<dbReference type="Pfam" id="PF00505">
    <property type="entry name" value="HMG_box"/>
    <property type="match status" value="1"/>
</dbReference>
<feature type="compositionally biased region" description="Polar residues" evidence="6">
    <location>
        <begin position="383"/>
        <end position="392"/>
    </location>
</feature>
<feature type="DNA-binding region" description="HMG box" evidence="5">
    <location>
        <begin position="590"/>
        <end position="658"/>
    </location>
</feature>
<dbReference type="PROSITE" id="PS50118">
    <property type="entry name" value="HMG_BOX_2"/>
    <property type="match status" value="1"/>
</dbReference>
<dbReference type="PANTHER" id="PTHR45789:SF2">
    <property type="entry name" value="FI18025P1"/>
    <property type="match status" value="1"/>
</dbReference>
<feature type="compositionally biased region" description="Low complexity" evidence="6">
    <location>
        <begin position="176"/>
        <end position="191"/>
    </location>
</feature>
<feature type="compositionally biased region" description="Low complexity" evidence="6">
    <location>
        <begin position="288"/>
        <end position="301"/>
    </location>
</feature>
<dbReference type="Gene3D" id="1.10.30.10">
    <property type="entry name" value="High mobility group box domain"/>
    <property type="match status" value="1"/>
</dbReference>